<evidence type="ECO:0000256" key="3">
    <source>
        <dbReference type="ARBA" id="ARBA00023300"/>
    </source>
</evidence>
<dbReference type="EC" id="4.1.1.31" evidence="4"/>
<keyword evidence="3" id="KW-0120">Carbon dioxide fixation</keyword>
<dbReference type="SUPFAM" id="SSF51621">
    <property type="entry name" value="Phosphoenolpyruvate/pyruvate domain"/>
    <property type="match status" value="1"/>
</dbReference>
<sequence length="504" mass="57843">MRHIPRTIATQHPDNAFPPYWERDGDGFVSVQEEVSEAYSAYADLGCQEFMWDWEGKYVDEAVGDKLLSRYEQFFRKYPIGKKIFLTFRIPNIWHEKGYSLARAFMGILTFETLARDLGLPHPPVFEVILPMCDDARKLIHIQKMFSDLAKVQKSIFRTGSSFTYLSIIPLIEGTKSLNDSRHILTQYVELHKKTFKSRPAYIRPFIARSDPALNAGLVPATLAAKVALSEYQHFSREFGIPVYPIIGVGSLPFRGGLRPSQRSLNHFYEEYAGVTTVTIQSSFRYDHSVSEVKKAIRFINTQPITRPRVYNSRQTAELKRIMQSFTAPYQHTVEHMAKDITGMSSHIPRRRERRLHIGLFGYSRSIGVKKLPRAIDFTAALYSFGTPPELIGVGRGWAALSPGERKALRRTYIHFLDDIRYAARFGNPDNLRELAKKRPAWKGYEQDVMLLQKHLGITFGPITRPDKLHQRLTSRILKHFIAKRWKSLPGPITEAARLRSSLG</sequence>
<dbReference type="EMBL" id="MHKE01000015">
    <property type="protein sequence ID" value="OGY83117.1"/>
    <property type="molecule type" value="Genomic_DNA"/>
</dbReference>
<dbReference type="Pfam" id="PF14010">
    <property type="entry name" value="PEPcase_2"/>
    <property type="match status" value="1"/>
</dbReference>
<organism evidence="5 6">
    <name type="scientific">Candidatus Kerfeldbacteria bacterium RIFCSPLOWO2_01_FULL_48_11</name>
    <dbReference type="NCBI Taxonomy" id="1798543"/>
    <lineage>
        <taxon>Bacteria</taxon>
        <taxon>Candidatus Kerfeldiibacteriota</taxon>
    </lineage>
</organism>
<evidence type="ECO:0000256" key="1">
    <source>
        <dbReference type="ARBA" id="ARBA00022842"/>
    </source>
</evidence>
<keyword evidence="5" id="KW-0670">Pyruvate</keyword>
<dbReference type="NCBIfam" id="TIGR02751">
    <property type="entry name" value="PEPCase_arch"/>
    <property type="match status" value="1"/>
</dbReference>
<dbReference type="PIRSF" id="PIRSF006677">
    <property type="entry name" value="UCP006677"/>
    <property type="match status" value="1"/>
</dbReference>
<evidence type="ECO:0000256" key="2">
    <source>
        <dbReference type="ARBA" id="ARBA00023239"/>
    </source>
</evidence>
<protein>
    <recommendedName>
        <fullName evidence="4">Phosphoenolpyruvate carboxylase</fullName>
        <ecNumber evidence="4">4.1.1.31</ecNumber>
    </recommendedName>
</protein>
<gene>
    <name evidence="5" type="ORF">A2898_02465</name>
</gene>
<evidence type="ECO:0000256" key="4">
    <source>
        <dbReference type="NCBIfam" id="TIGR02751"/>
    </source>
</evidence>
<name>A0A1G2B4G4_9BACT</name>
<dbReference type="InterPro" id="IPR007566">
    <property type="entry name" value="PEP_COase_arc-type"/>
</dbReference>
<keyword evidence="2" id="KW-0456">Lyase</keyword>
<dbReference type="GO" id="GO:0006099">
    <property type="term" value="P:tricarboxylic acid cycle"/>
    <property type="evidence" value="ECO:0007669"/>
    <property type="project" value="InterPro"/>
</dbReference>
<evidence type="ECO:0000313" key="6">
    <source>
        <dbReference type="Proteomes" id="UP000179164"/>
    </source>
</evidence>
<dbReference type="InterPro" id="IPR015813">
    <property type="entry name" value="Pyrv/PenolPyrv_kinase-like_dom"/>
</dbReference>
<proteinExistence type="predicted"/>
<reference evidence="5 6" key="1">
    <citation type="journal article" date="2016" name="Nat. Commun.">
        <title>Thousands of microbial genomes shed light on interconnected biogeochemical processes in an aquifer system.</title>
        <authorList>
            <person name="Anantharaman K."/>
            <person name="Brown C.T."/>
            <person name="Hug L.A."/>
            <person name="Sharon I."/>
            <person name="Castelle C.J."/>
            <person name="Probst A.J."/>
            <person name="Thomas B.C."/>
            <person name="Singh A."/>
            <person name="Wilkins M.J."/>
            <person name="Karaoz U."/>
            <person name="Brodie E.L."/>
            <person name="Williams K.H."/>
            <person name="Hubbard S.S."/>
            <person name="Banfield J.F."/>
        </authorList>
    </citation>
    <scope>NUCLEOTIDE SEQUENCE [LARGE SCALE GENOMIC DNA]</scope>
</reference>
<dbReference type="GO" id="GO:0015977">
    <property type="term" value="P:carbon fixation"/>
    <property type="evidence" value="ECO:0007669"/>
    <property type="project" value="UniProtKB-KW"/>
</dbReference>
<accession>A0A1G2B4G4</accession>
<dbReference type="GO" id="GO:0008964">
    <property type="term" value="F:phosphoenolpyruvate carboxylase activity"/>
    <property type="evidence" value="ECO:0007669"/>
    <property type="project" value="UniProtKB-UniRule"/>
</dbReference>
<dbReference type="STRING" id="1798543.A2898_02465"/>
<comment type="caution">
    <text evidence="5">The sequence shown here is derived from an EMBL/GenBank/DDBJ whole genome shotgun (WGS) entry which is preliminary data.</text>
</comment>
<dbReference type="Proteomes" id="UP000179164">
    <property type="component" value="Unassembled WGS sequence"/>
</dbReference>
<dbReference type="AlphaFoldDB" id="A0A1G2B4G4"/>
<evidence type="ECO:0000313" key="5">
    <source>
        <dbReference type="EMBL" id="OGY83117.1"/>
    </source>
</evidence>
<keyword evidence="1" id="KW-0460">Magnesium</keyword>